<organism evidence="2 3">
    <name type="scientific">Staphylococcus pettenkoferi</name>
    <dbReference type="NCBI Taxonomy" id="170573"/>
    <lineage>
        <taxon>Bacteria</taxon>
        <taxon>Bacillati</taxon>
        <taxon>Bacillota</taxon>
        <taxon>Bacilli</taxon>
        <taxon>Bacillales</taxon>
        <taxon>Staphylococcaceae</taxon>
        <taxon>Staphylococcus</taxon>
    </lineage>
</organism>
<gene>
    <name evidence="2" type="ORF">NW112_03870</name>
</gene>
<feature type="region of interest" description="Disordered" evidence="1">
    <location>
        <begin position="22"/>
        <end position="43"/>
    </location>
</feature>
<dbReference type="Proteomes" id="UP001081438">
    <property type="component" value="Unassembled WGS sequence"/>
</dbReference>
<dbReference type="EMBL" id="JANSKX010000012">
    <property type="protein sequence ID" value="MCY1594365.1"/>
    <property type="molecule type" value="Genomic_DNA"/>
</dbReference>
<dbReference type="InterPro" id="IPR021477">
    <property type="entry name" value="TVIIS_effector_SACOL2603_fam"/>
</dbReference>
<sequence length="95" mass="10139">MSEVKSDSSTTSKIFSTIKKAVDDCKSVSEPEKDDSTTVTGNTNAHSAIENLIKLNKDVANTIEQASENIKKVGDSFEEIDETIGSKISGTKGVD</sequence>
<proteinExistence type="predicted"/>
<evidence type="ECO:0000313" key="2">
    <source>
        <dbReference type="EMBL" id="MCY1594365.1"/>
    </source>
</evidence>
<comment type="caution">
    <text evidence="2">The sequence shown here is derived from an EMBL/GenBank/DDBJ whole genome shotgun (WGS) entry which is preliminary data.</text>
</comment>
<dbReference type="RefSeq" id="WP_268210864.1">
    <property type="nucleotide sequence ID" value="NZ_JANSKK010000003.1"/>
</dbReference>
<reference evidence="2" key="1">
    <citation type="journal article" date="2022" name="Int. J. Mol. Sci.">
        <title>Phenotypic and genotypic virulence characterisation of Staphylococcus pettenkoferi strains isolated from human bloodstream and diabetic foot infections.</title>
        <authorList>
            <person name="Magnan C."/>
        </authorList>
    </citation>
    <scope>NUCLEOTIDE SEQUENCE</scope>
    <source>
        <strain evidence="2">NSP020P</strain>
    </source>
</reference>
<protein>
    <submittedName>
        <fullName evidence="2">TIGR04197 family type VII secretion effector</fullName>
    </submittedName>
</protein>
<dbReference type="NCBIfam" id="TIGR04197">
    <property type="entry name" value="T7SS_SACOL2603"/>
    <property type="match status" value="1"/>
</dbReference>
<feature type="compositionally biased region" description="Basic and acidic residues" evidence="1">
    <location>
        <begin position="22"/>
        <end position="36"/>
    </location>
</feature>
<evidence type="ECO:0000256" key="1">
    <source>
        <dbReference type="SAM" id="MobiDB-lite"/>
    </source>
</evidence>
<evidence type="ECO:0000313" key="3">
    <source>
        <dbReference type="Proteomes" id="UP001081438"/>
    </source>
</evidence>
<dbReference type="AlphaFoldDB" id="A0A9Q4D668"/>
<accession>A0A9Q4D668</accession>
<name>A0A9Q4D668_9STAP</name>